<feature type="signal peptide" evidence="1">
    <location>
        <begin position="1"/>
        <end position="15"/>
    </location>
</feature>
<protein>
    <recommendedName>
        <fullName evidence="4">Secreted protein</fullName>
    </recommendedName>
</protein>
<dbReference type="EMBL" id="KZ824779">
    <property type="protein sequence ID" value="RAH84087.1"/>
    <property type="molecule type" value="Genomic_DNA"/>
</dbReference>
<organism evidence="2 3">
    <name type="scientific">Aspergillus japonicus CBS 114.51</name>
    <dbReference type="NCBI Taxonomy" id="1448312"/>
    <lineage>
        <taxon>Eukaryota</taxon>
        <taxon>Fungi</taxon>
        <taxon>Dikarya</taxon>
        <taxon>Ascomycota</taxon>
        <taxon>Pezizomycotina</taxon>
        <taxon>Eurotiomycetes</taxon>
        <taxon>Eurotiomycetidae</taxon>
        <taxon>Eurotiales</taxon>
        <taxon>Aspergillaceae</taxon>
        <taxon>Aspergillus</taxon>
        <taxon>Aspergillus subgen. Circumdati</taxon>
    </lineage>
</organism>
<evidence type="ECO:0000313" key="2">
    <source>
        <dbReference type="EMBL" id="RAH84087.1"/>
    </source>
</evidence>
<proteinExistence type="predicted"/>
<dbReference type="GeneID" id="37169678"/>
<feature type="chain" id="PRO_5035836188" description="Secreted protein" evidence="1">
    <location>
        <begin position="16"/>
        <end position="84"/>
    </location>
</feature>
<reference evidence="2 3" key="1">
    <citation type="submission" date="2018-02" db="EMBL/GenBank/DDBJ databases">
        <title>The genomes of Aspergillus section Nigri reveals drivers in fungal speciation.</title>
        <authorList>
            <consortium name="DOE Joint Genome Institute"/>
            <person name="Vesth T.C."/>
            <person name="Nybo J."/>
            <person name="Theobald S."/>
            <person name="Brandl J."/>
            <person name="Frisvad J.C."/>
            <person name="Nielsen K.F."/>
            <person name="Lyhne E.K."/>
            <person name="Kogle M.E."/>
            <person name="Kuo A."/>
            <person name="Riley R."/>
            <person name="Clum A."/>
            <person name="Nolan M."/>
            <person name="Lipzen A."/>
            <person name="Salamov A."/>
            <person name="Henrissat B."/>
            <person name="Wiebenga A."/>
            <person name="De vries R.P."/>
            <person name="Grigoriev I.V."/>
            <person name="Mortensen U.H."/>
            <person name="Andersen M.R."/>
            <person name="Baker S.E."/>
        </authorList>
    </citation>
    <scope>NUCLEOTIDE SEQUENCE [LARGE SCALE GENOMIC DNA]</scope>
    <source>
        <strain evidence="2 3">CBS 114.51</strain>
    </source>
</reference>
<sequence>MVFLDLLSVSSHVLSTCSIVFSPAFCVCTNLQDISTRSLNCQGTFEVSSVHTLHGIRGQICAKIESRTLLSNLLFSLVLRPLSI</sequence>
<dbReference type="AlphaFoldDB" id="A0A8T8X7F9"/>
<keyword evidence="3" id="KW-1185">Reference proteome</keyword>
<dbReference type="Proteomes" id="UP000249497">
    <property type="component" value="Unassembled WGS sequence"/>
</dbReference>
<evidence type="ECO:0000313" key="3">
    <source>
        <dbReference type="Proteomes" id="UP000249497"/>
    </source>
</evidence>
<evidence type="ECO:0008006" key="4">
    <source>
        <dbReference type="Google" id="ProtNLM"/>
    </source>
</evidence>
<accession>A0A8T8X7F9</accession>
<name>A0A8T8X7F9_ASPJA</name>
<evidence type="ECO:0000256" key="1">
    <source>
        <dbReference type="SAM" id="SignalP"/>
    </source>
</evidence>
<keyword evidence="1" id="KW-0732">Signal</keyword>
<dbReference type="RefSeq" id="XP_025529981.1">
    <property type="nucleotide sequence ID" value="XM_025665986.1"/>
</dbReference>
<gene>
    <name evidence="2" type="ORF">BO86DRAFT_11854</name>
</gene>